<dbReference type="Proteomes" id="UP000515913">
    <property type="component" value="Chromosome"/>
</dbReference>
<dbReference type="InterPro" id="IPR009330">
    <property type="entry name" value="LipoPS_heptP_kinase"/>
</dbReference>
<dbReference type="RefSeq" id="WP_187422709.1">
    <property type="nucleotide sequence ID" value="NZ_CP060637.1"/>
</dbReference>
<name>A0A7G9GVC5_9FUSO</name>
<reference evidence="1 2" key="1">
    <citation type="submission" date="2020-08" db="EMBL/GenBank/DDBJ databases">
        <authorList>
            <person name="Liu C."/>
            <person name="Sun Q."/>
        </authorList>
    </citation>
    <scope>NUCLEOTIDE SEQUENCE [LARGE SCALE GENOMIC DNA]</scope>
    <source>
        <strain evidence="1 2">NSJ-57</strain>
    </source>
</reference>
<protein>
    <submittedName>
        <fullName evidence="1">Lipopolysaccharide biosynthesis protein</fullName>
    </submittedName>
</protein>
<keyword evidence="2" id="KW-1185">Reference proteome</keyword>
<dbReference type="Gene3D" id="1.10.510.10">
    <property type="entry name" value="Transferase(Phosphotransferase) domain 1"/>
    <property type="match status" value="1"/>
</dbReference>
<evidence type="ECO:0000313" key="1">
    <source>
        <dbReference type="EMBL" id="QNM14757.1"/>
    </source>
</evidence>
<accession>A0A7G9GVC5</accession>
<dbReference type="Pfam" id="PF06176">
    <property type="entry name" value="WaaY"/>
    <property type="match status" value="1"/>
</dbReference>
<dbReference type="AlphaFoldDB" id="A0A7G9GVC5"/>
<proteinExistence type="predicted"/>
<dbReference type="EMBL" id="CP060637">
    <property type="protein sequence ID" value="QNM14757.1"/>
    <property type="molecule type" value="Genomic_DNA"/>
</dbReference>
<dbReference type="InterPro" id="IPR011009">
    <property type="entry name" value="Kinase-like_dom_sf"/>
</dbReference>
<sequence length="227" mass="26868">MERINEGNTRIYFEGIGYTLYKKIKNKEYKVIKVLKDDQRSYVALLDIDGNFYVYKEPREKNRRKWQRFLSIFRGSESRREFKNIKKINLLGFNTAKPYLAIEVRNGLACVDSYFVSSYIEGQDGSVLYIDRILKELKNIHSLGYLHGDSHVANFMVGNSCVYIIDTKFMKNKYGKFGEVFELIYLEESCGIDIDYDKSSVYYKIAMIFKRYLLWLGDFKKKIRGKK</sequence>
<gene>
    <name evidence="1" type="ORF">H9Q81_07235</name>
</gene>
<organism evidence="1 2">
    <name type="scientific">Fusobacterium hominis</name>
    <dbReference type="NCBI Taxonomy" id="2764326"/>
    <lineage>
        <taxon>Bacteria</taxon>
        <taxon>Fusobacteriati</taxon>
        <taxon>Fusobacteriota</taxon>
        <taxon>Fusobacteriia</taxon>
        <taxon>Fusobacteriales</taxon>
        <taxon>Fusobacteriaceae</taxon>
        <taxon>Fusobacterium</taxon>
    </lineage>
</organism>
<dbReference type="SUPFAM" id="SSF56112">
    <property type="entry name" value="Protein kinase-like (PK-like)"/>
    <property type="match status" value="1"/>
</dbReference>
<evidence type="ECO:0000313" key="2">
    <source>
        <dbReference type="Proteomes" id="UP000515913"/>
    </source>
</evidence>
<dbReference type="KEGG" id="fho:H9Q81_07235"/>